<dbReference type="InterPro" id="IPR036412">
    <property type="entry name" value="HAD-like_sf"/>
</dbReference>
<dbReference type="InterPro" id="IPR023214">
    <property type="entry name" value="HAD_sf"/>
</dbReference>
<dbReference type="STRING" id="290052.ASU35_13645"/>
<evidence type="ECO:0000313" key="2">
    <source>
        <dbReference type="Proteomes" id="UP000054874"/>
    </source>
</evidence>
<dbReference type="PANTHER" id="PTHR18901:SF38">
    <property type="entry name" value="PSEUDOURIDINE-5'-PHOSPHATASE"/>
    <property type="match status" value="1"/>
</dbReference>
<dbReference type="SUPFAM" id="SSF56784">
    <property type="entry name" value="HAD-like"/>
    <property type="match status" value="1"/>
</dbReference>
<gene>
    <name evidence="1" type="ORF">ASU35_13645</name>
</gene>
<dbReference type="NCBIfam" id="TIGR01509">
    <property type="entry name" value="HAD-SF-IA-v3"/>
    <property type="match status" value="1"/>
</dbReference>
<evidence type="ECO:0008006" key="3">
    <source>
        <dbReference type="Google" id="ProtNLM"/>
    </source>
</evidence>
<accession>A0A0V8QCF9</accession>
<evidence type="ECO:0000313" key="1">
    <source>
        <dbReference type="EMBL" id="KSV58226.1"/>
    </source>
</evidence>
<dbReference type="InterPro" id="IPR006439">
    <property type="entry name" value="HAD-SF_hydro_IA"/>
</dbReference>
<dbReference type="Gene3D" id="1.10.150.240">
    <property type="entry name" value="Putative phosphatase, domain 2"/>
    <property type="match status" value="1"/>
</dbReference>
<dbReference type="SFLD" id="SFLDG01129">
    <property type="entry name" value="C1.5:_HAD__Beta-PGM__Phosphata"/>
    <property type="match status" value="1"/>
</dbReference>
<dbReference type="Proteomes" id="UP000054874">
    <property type="component" value="Unassembled WGS sequence"/>
</dbReference>
<dbReference type="SFLD" id="SFLDS00003">
    <property type="entry name" value="Haloacid_Dehalogenase"/>
    <property type="match status" value="1"/>
</dbReference>
<protein>
    <recommendedName>
        <fullName evidence="3">Haloacid dehalogenase</fullName>
    </recommendedName>
</protein>
<organism evidence="1 2">
    <name type="scientific">Acetivibrio ethanolgignens</name>
    <dbReference type="NCBI Taxonomy" id="290052"/>
    <lineage>
        <taxon>Bacteria</taxon>
        <taxon>Bacillati</taxon>
        <taxon>Bacillota</taxon>
        <taxon>Clostridia</taxon>
        <taxon>Eubacteriales</taxon>
        <taxon>Oscillospiraceae</taxon>
        <taxon>Acetivibrio</taxon>
    </lineage>
</organism>
<keyword evidence="2" id="KW-1185">Reference proteome</keyword>
<dbReference type="OrthoDB" id="9797743at2"/>
<comment type="caution">
    <text evidence="1">The sequence shown here is derived from an EMBL/GenBank/DDBJ whole genome shotgun (WGS) entry which is preliminary data.</text>
</comment>
<dbReference type="RefSeq" id="WP_058353535.1">
    <property type="nucleotide sequence ID" value="NZ_CABMMD010000180.1"/>
</dbReference>
<dbReference type="EMBL" id="LNAM01000180">
    <property type="protein sequence ID" value="KSV58226.1"/>
    <property type="molecule type" value="Genomic_DNA"/>
</dbReference>
<sequence length="216" mass="24636">MNVIFDMDGLMFDTEKVFIKAWDYAGEKIGIGKAGYMVYKTLGMSIVASYEIWNEEFGNRYNQEELRKYTKEFLKNYYENNKVPVKQGLYVLLEYLKNANAKLAVASSSPRWEVEKHLNDAGIIDYFSAIVCGDMVEKSKPAPDIYIKACEMLNENPEECIALEDSKNGLLSSYIAGCKPIMVPDLWQPDEEVLQIIKGKYSDLEQVKVAFESGEL</sequence>
<reference evidence="1 2" key="1">
    <citation type="submission" date="2015-11" db="EMBL/GenBank/DDBJ databases">
        <title>Butyribacter intestini gen. nov., sp. nov., a butyric acid-producing bacterium of the family Lachnospiraceae isolated from the human faeces.</title>
        <authorList>
            <person name="Zou Y."/>
            <person name="Xue W."/>
            <person name="Luo G."/>
            <person name="Lv M."/>
        </authorList>
    </citation>
    <scope>NUCLEOTIDE SEQUENCE [LARGE SCALE GENOMIC DNA]</scope>
    <source>
        <strain evidence="1 2">ACET-33324</strain>
    </source>
</reference>
<dbReference type="InterPro" id="IPR023198">
    <property type="entry name" value="PGP-like_dom2"/>
</dbReference>
<dbReference type="AlphaFoldDB" id="A0A0V8QCF9"/>
<dbReference type="InterPro" id="IPR041492">
    <property type="entry name" value="HAD_2"/>
</dbReference>
<dbReference type="PANTHER" id="PTHR18901">
    <property type="entry name" value="2-DEOXYGLUCOSE-6-PHOSPHATE PHOSPHATASE 2"/>
    <property type="match status" value="1"/>
</dbReference>
<dbReference type="Gene3D" id="3.40.50.1000">
    <property type="entry name" value="HAD superfamily/HAD-like"/>
    <property type="match status" value="1"/>
</dbReference>
<name>A0A0V8QCF9_9FIRM</name>
<dbReference type="Pfam" id="PF13419">
    <property type="entry name" value="HAD_2"/>
    <property type="match status" value="1"/>
</dbReference>
<proteinExistence type="predicted"/>